<feature type="compositionally biased region" description="Basic and acidic residues" evidence="1">
    <location>
        <begin position="62"/>
        <end position="71"/>
    </location>
</feature>
<keyword evidence="3" id="KW-1185">Reference proteome</keyword>
<protein>
    <recommendedName>
        <fullName evidence="4">Secreted protein</fullName>
    </recommendedName>
</protein>
<comment type="caution">
    <text evidence="2">The sequence shown here is derived from an EMBL/GenBank/DDBJ whole genome shotgun (WGS) entry which is preliminary data.</text>
</comment>
<feature type="region of interest" description="Disordered" evidence="1">
    <location>
        <begin position="30"/>
        <end position="109"/>
    </location>
</feature>
<proteinExistence type="predicted"/>
<accession>A0AAV7SDI0</accession>
<dbReference type="AlphaFoldDB" id="A0AAV7SDI0"/>
<evidence type="ECO:0000313" key="2">
    <source>
        <dbReference type="EMBL" id="KAJ1162612.1"/>
    </source>
</evidence>
<evidence type="ECO:0000313" key="3">
    <source>
        <dbReference type="Proteomes" id="UP001066276"/>
    </source>
</evidence>
<dbReference type="Proteomes" id="UP001066276">
    <property type="component" value="Chromosome 4_2"/>
</dbReference>
<organism evidence="2 3">
    <name type="scientific">Pleurodeles waltl</name>
    <name type="common">Iberian ribbed newt</name>
    <dbReference type="NCBI Taxonomy" id="8319"/>
    <lineage>
        <taxon>Eukaryota</taxon>
        <taxon>Metazoa</taxon>
        <taxon>Chordata</taxon>
        <taxon>Craniata</taxon>
        <taxon>Vertebrata</taxon>
        <taxon>Euteleostomi</taxon>
        <taxon>Amphibia</taxon>
        <taxon>Batrachia</taxon>
        <taxon>Caudata</taxon>
        <taxon>Salamandroidea</taxon>
        <taxon>Salamandridae</taxon>
        <taxon>Pleurodelinae</taxon>
        <taxon>Pleurodeles</taxon>
    </lineage>
</organism>
<evidence type="ECO:0000256" key="1">
    <source>
        <dbReference type="SAM" id="MobiDB-lite"/>
    </source>
</evidence>
<gene>
    <name evidence="2" type="ORF">NDU88_003080</name>
</gene>
<sequence>MPTDLFHSGRTTARKLLGCMAFALPCTGKAPDNCRPRAGQTPVGWNERNPCDHGTAGTAHQDLCKQQDHDQTAQSGVKPQHTLPDVQTYRRQQSVGPSNQHADSSPASK</sequence>
<reference evidence="2" key="1">
    <citation type="journal article" date="2022" name="bioRxiv">
        <title>Sequencing and chromosome-scale assembly of the giantPleurodeles waltlgenome.</title>
        <authorList>
            <person name="Brown T."/>
            <person name="Elewa A."/>
            <person name="Iarovenko S."/>
            <person name="Subramanian E."/>
            <person name="Araus A.J."/>
            <person name="Petzold A."/>
            <person name="Susuki M."/>
            <person name="Suzuki K.-i.T."/>
            <person name="Hayashi T."/>
            <person name="Toyoda A."/>
            <person name="Oliveira C."/>
            <person name="Osipova E."/>
            <person name="Leigh N.D."/>
            <person name="Simon A."/>
            <person name="Yun M.H."/>
        </authorList>
    </citation>
    <scope>NUCLEOTIDE SEQUENCE</scope>
    <source>
        <strain evidence="2">20211129_DDA</strain>
        <tissue evidence="2">Liver</tissue>
    </source>
</reference>
<dbReference type="EMBL" id="JANPWB010000008">
    <property type="protein sequence ID" value="KAJ1162612.1"/>
    <property type="molecule type" value="Genomic_DNA"/>
</dbReference>
<name>A0AAV7SDI0_PLEWA</name>
<feature type="compositionally biased region" description="Polar residues" evidence="1">
    <location>
        <begin position="89"/>
        <end position="109"/>
    </location>
</feature>
<evidence type="ECO:0008006" key="4">
    <source>
        <dbReference type="Google" id="ProtNLM"/>
    </source>
</evidence>